<dbReference type="EMBL" id="JARVKF010000020">
    <property type="protein sequence ID" value="KAK9425310.1"/>
    <property type="molecule type" value="Genomic_DNA"/>
</dbReference>
<feature type="compositionally biased region" description="Polar residues" evidence="1">
    <location>
        <begin position="1"/>
        <end position="32"/>
    </location>
</feature>
<feature type="compositionally biased region" description="Basic and acidic residues" evidence="1">
    <location>
        <begin position="378"/>
        <end position="401"/>
    </location>
</feature>
<feature type="compositionally biased region" description="Polar residues" evidence="1">
    <location>
        <begin position="329"/>
        <end position="340"/>
    </location>
</feature>
<gene>
    <name evidence="2" type="ORF">SUNI508_13111</name>
</gene>
<protein>
    <recommendedName>
        <fullName evidence="4">TeaA receptor TeaR</fullName>
    </recommendedName>
</protein>
<comment type="caution">
    <text evidence="2">The sequence shown here is derived from an EMBL/GenBank/DDBJ whole genome shotgun (WGS) entry which is preliminary data.</text>
</comment>
<reference evidence="2 3" key="1">
    <citation type="journal article" date="2024" name="J. Plant Pathol.">
        <title>Sequence and assembly of the genome of Seiridium unicorne, isolate CBS 538.82, causal agent of cypress canker disease.</title>
        <authorList>
            <person name="Scali E."/>
            <person name="Rocca G.D."/>
            <person name="Danti R."/>
            <person name="Garbelotto M."/>
            <person name="Barberini S."/>
            <person name="Baroncelli R."/>
            <person name="Emiliani G."/>
        </authorList>
    </citation>
    <scope>NUCLEOTIDE SEQUENCE [LARGE SCALE GENOMIC DNA]</scope>
    <source>
        <strain evidence="2 3">BM-138-508</strain>
    </source>
</reference>
<feature type="region of interest" description="Disordered" evidence="1">
    <location>
        <begin position="49"/>
        <end position="120"/>
    </location>
</feature>
<feature type="compositionally biased region" description="Polar residues" evidence="1">
    <location>
        <begin position="432"/>
        <end position="446"/>
    </location>
</feature>
<evidence type="ECO:0008006" key="4">
    <source>
        <dbReference type="Google" id="ProtNLM"/>
    </source>
</evidence>
<sequence>MAAMSSSAPGATTLTPPSSSHGNDSGWKSSYASGFDDYSMQDRSFANGYETTNGAVKGSLSSHNGNTDYDPFAKPDPGDPFPATKEVRTGGRSTSRPDNKRTNSQTNDPATLGKEEGDKWIHRDKLAKIENAELQAAGIVLPKPRSQSRPRRERSSEKMSSRRATDASDHQPLPRSRKNSAQRSQSAERTPETDAGTWDFRLPEEIAEDPNEYWISSDTLAGKSRIPVARQSPAPIPVDYLDRDAPVPRKMSGTILPDDDFMLAVSKPRSRSGSAVLDANPALQPARRAVTEGSPKKTNAAGTRKPSAAAARSNTTGRPKTRSGPSKDAGSTNRPSTRSGELSPKAPEGEPPWMVSAYKPDPRLPPDQQLLPTVAKRLQQERWEKEGKFGSVYDKEFRPLTDDSFGSPPELQKPQVEENKDEWPLRADAKSPTPSRPGTSSYSTMPKIQDAPMPLSPMVSPRVQNVPPQPAQITRVPSAPEQPQVSEKEKKKAGCGCCVVM</sequence>
<feature type="compositionally biased region" description="Basic and acidic residues" evidence="1">
    <location>
        <begin position="85"/>
        <end position="101"/>
    </location>
</feature>
<feature type="compositionally biased region" description="Polar residues" evidence="1">
    <location>
        <begin position="49"/>
        <end position="67"/>
    </location>
</feature>
<feature type="region of interest" description="Disordered" evidence="1">
    <location>
        <begin position="266"/>
        <end position="495"/>
    </location>
</feature>
<feature type="compositionally biased region" description="Basic and acidic residues" evidence="1">
    <location>
        <begin position="153"/>
        <end position="169"/>
    </location>
</feature>
<feature type="region of interest" description="Disordered" evidence="1">
    <location>
        <begin position="1"/>
        <end position="33"/>
    </location>
</feature>
<dbReference type="Proteomes" id="UP001408356">
    <property type="component" value="Unassembled WGS sequence"/>
</dbReference>
<proteinExistence type="predicted"/>
<evidence type="ECO:0000313" key="3">
    <source>
        <dbReference type="Proteomes" id="UP001408356"/>
    </source>
</evidence>
<name>A0ABR2VFS9_9PEZI</name>
<evidence type="ECO:0000313" key="2">
    <source>
        <dbReference type="EMBL" id="KAK9425310.1"/>
    </source>
</evidence>
<keyword evidence="3" id="KW-1185">Reference proteome</keyword>
<feature type="compositionally biased region" description="Basic and acidic residues" evidence="1">
    <location>
        <begin position="415"/>
        <end position="429"/>
    </location>
</feature>
<evidence type="ECO:0000256" key="1">
    <source>
        <dbReference type="SAM" id="MobiDB-lite"/>
    </source>
</evidence>
<accession>A0ABR2VFS9</accession>
<feature type="region of interest" description="Disordered" evidence="1">
    <location>
        <begin position="132"/>
        <end position="203"/>
    </location>
</feature>
<organism evidence="2 3">
    <name type="scientific">Seiridium unicorne</name>
    <dbReference type="NCBI Taxonomy" id="138068"/>
    <lineage>
        <taxon>Eukaryota</taxon>
        <taxon>Fungi</taxon>
        <taxon>Dikarya</taxon>
        <taxon>Ascomycota</taxon>
        <taxon>Pezizomycotina</taxon>
        <taxon>Sordariomycetes</taxon>
        <taxon>Xylariomycetidae</taxon>
        <taxon>Amphisphaeriales</taxon>
        <taxon>Sporocadaceae</taxon>
        <taxon>Seiridium</taxon>
    </lineage>
</organism>